<evidence type="ECO:0000256" key="1">
    <source>
        <dbReference type="PROSITE-ProRule" id="PRU00023"/>
    </source>
</evidence>
<dbReference type="PROSITE" id="PS50297">
    <property type="entry name" value="ANK_REP_REGION"/>
    <property type="match status" value="1"/>
</dbReference>
<protein>
    <submittedName>
        <fullName evidence="2">Uncharacterized protein</fullName>
    </submittedName>
</protein>
<dbReference type="InterPro" id="IPR002110">
    <property type="entry name" value="Ankyrin_rpt"/>
</dbReference>
<keyword evidence="1" id="KW-0040">ANK repeat</keyword>
<accession>A0A2J6SQ33</accession>
<dbReference type="AlphaFoldDB" id="A0A2J6SQ33"/>
<dbReference type="SUPFAM" id="SSF48403">
    <property type="entry name" value="Ankyrin repeat"/>
    <property type="match status" value="1"/>
</dbReference>
<dbReference type="EMBL" id="KZ613895">
    <property type="protein sequence ID" value="PMD52876.1"/>
    <property type="molecule type" value="Genomic_DNA"/>
</dbReference>
<name>A0A2J6SQ33_9HELO</name>
<sequence length="97" mass="10610">CSEGGLVQNANIGMRDERGYTVLALAARHGFRDIVLQLLHRGANPNTRSYQGTGVLAHTVVHLSRAQKTQDDRLYARILSCLVVLTDHGAKPKPSAY</sequence>
<dbReference type="Pfam" id="PF00023">
    <property type="entry name" value="Ank"/>
    <property type="match status" value="1"/>
</dbReference>
<feature type="non-terminal residue" evidence="2">
    <location>
        <position position="97"/>
    </location>
</feature>
<reference evidence="2 3" key="1">
    <citation type="submission" date="2016-04" db="EMBL/GenBank/DDBJ databases">
        <title>A degradative enzymes factory behind the ericoid mycorrhizal symbiosis.</title>
        <authorList>
            <consortium name="DOE Joint Genome Institute"/>
            <person name="Martino E."/>
            <person name="Morin E."/>
            <person name="Grelet G."/>
            <person name="Kuo A."/>
            <person name="Kohler A."/>
            <person name="Daghino S."/>
            <person name="Barry K."/>
            <person name="Choi C."/>
            <person name="Cichocki N."/>
            <person name="Clum A."/>
            <person name="Copeland A."/>
            <person name="Hainaut M."/>
            <person name="Haridas S."/>
            <person name="Labutti K."/>
            <person name="Lindquist E."/>
            <person name="Lipzen A."/>
            <person name="Khouja H.-R."/>
            <person name="Murat C."/>
            <person name="Ohm R."/>
            <person name="Olson A."/>
            <person name="Spatafora J."/>
            <person name="Veneault-Fourrey C."/>
            <person name="Henrissat B."/>
            <person name="Grigoriev I."/>
            <person name="Martin F."/>
            <person name="Perotto S."/>
        </authorList>
    </citation>
    <scope>NUCLEOTIDE SEQUENCE [LARGE SCALE GENOMIC DNA]</scope>
    <source>
        <strain evidence="2 3">E</strain>
    </source>
</reference>
<dbReference type="Gene3D" id="1.25.40.20">
    <property type="entry name" value="Ankyrin repeat-containing domain"/>
    <property type="match status" value="1"/>
</dbReference>
<proteinExistence type="predicted"/>
<feature type="repeat" description="ANK" evidence="1">
    <location>
        <begin position="18"/>
        <end position="50"/>
    </location>
</feature>
<dbReference type="SMART" id="SM00248">
    <property type="entry name" value="ANK"/>
    <property type="match status" value="1"/>
</dbReference>
<dbReference type="GeneID" id="36581227"/>
<organism evidence="2 3">
    <name type="scientific">Hyaloscypha bicolor E</name>
    <dbReference type="NCBI Taxonomy" id="1095630"/>
    <lineage>
        <taxon>Eukaryota</taxon>
        <taxon>Fungi</taxon>
        <taxon>Dikarya</taxon>
        <taxon>Ascomycota</taxon>
        <taxon>Pezizomycotina</taxon>
        <taxon>Leotiomycetes</taxon>
        <taxon>Helotiales</taxon>
        <taxon>Hyaloscyphaceae</taxon>
        <taxon>Hyaloscypha</taxon>
        <taxon>Hyaloscypha bicolor</taxon>
    </lineage>
</organism>
<keyword evidence="3" id="KW-1185">Reference proteome</keyword>
<dbReference type="OrthoDB" id="194358at2759"/>
<evidence type="ECO:0000313" key="2">
    <source>
        <dbReference type="EMBL" id="PMD52876.1"/>
    </source>
</evidence>
<dbReference type="InParanoid" id="A0A2J6SQ33"/>
<gene>
    <name evidence="2" type="ORF">K444DRAFT_487666</name>
</gene>
<dbReference type="RefSeq" id="XP_024729780.1">
    <property type="nucleotide sequence ID" value="XM_024873147.1"/>
</dbReference>
<feature type="non-terminal residue" evidence="2">
    <location>
        <position position="1"/>
    </location>
</feature>
<dbReference type="Proteomes" id="UP000235371">
    <property type="component" value="Unassembled WGS sequence"/>
</dbReference>
<evidence type="ECO:0000313" key="3">
    <source>
        <dbReference type="Proteomes" id="UP000235371"/>
    </source>
</evidence>
<dbReference type="InterPro" id="IPR036770">
    <property type="entry name" value="Ankyrin_rpt-contain_sf"/>
</dbReference>
<dbReference type="PROSITE" id="PS50088">
    <property type="entry name" value="ANK_REPEAT"/>
    <property type="match status" value="1"/>
</dbReference>